<dbReference type="SUPFAM" id="SSF51695">
    <property type="entry name" value="PLC-like phosphodiesterases"/>
    <property type="match status" value="1"/>
</dbReference>
<keyword evidence="3" id="KW-1185">Reference proteome</keyword>
<dbReference type="PANTHER" id="PTHR46211:SF14">
    <property type="entry name" value="GLYCEROPHOSPHODIESTER PHOSPHODIESTERASE"/>
    <property type="match status" value="1"/>
</dbReference>
<evidence type="ECO:0000313" key="2">
    <source>
        <dbReference type="EMBL" id="MCO6418481.1"/>
    </source>
</evidence>
<dbReference type="EMBL" id="JAFIRR010000134">
    <property type="protein sequence ID" value="MCO6418481.1"/>
    <property type="molecule type" value="Genomic_DNA"/>
</dbReference>
<feature type="domain" description="GP-PDE" evidence="1">
    <location>
        <begin position="6"/>
        <end position="242"/>
    </location>
</feature>
<dbReference type="Pfam" id="PF03009">
    <property type="entry name" value="GDPD"/>
    <property type="match status" value="1"/>
</dbReference>
<dbReference type="PROSITE" id="PS51704">
    <property type="entry name" value="GP_PDE"/>
    <property type="match status" value="1"/>
</dbReference>
<reference evidence="2 3" key="1">
    <citation type="submission" date="2021-12" db="EMBL/GenBank/DDBJ databases">
        <title>Siccirubricoccus leaddurans sp. nov., a high concentration Zn2+ tolerance bacterium.</title>
        <authorList>
            <person name="Cao Y."/>
        </authorList>
    </citation>
    <scope>NUCLEOTIDE SEQUENCE [LARGE SCALE GENOMIC DNA]</scope>
    <source>
        <strain evidence="2 3">KC 17139</strain>
    </source>
</reference>
<name>A0ABT1D964_9PROT</name>
<dbReference type="InterPro" id="IPR030395">
    <property type="entry name" value="GP_PDE_dom"/>
</dbReference>
<dbReference type="InterPro" id="IPR017946">
    <property type="entry name" value="PLC-like_Pdiesterase_TIM-brl"/>
</dbReference>
<dbReference type="Gene3D" id="3.20.20.190">
    <property type="entry name" value="Phosphatidylinositol (PI) phosphodiesterase"/>
    <property type="match status" value="1"/>
</dbReference>
<organism evidence="2 3">
    <name type="scientific">Siccirubricoccus soli</name>
    <dbReference type="NCBI Taxonomy" id="2899147"/>
    <lineage>
        <taxon>Bacteria</taxon>
        <taxon>Pseudomonadati</taxon>
        <taxon>Pseudomonadota</taxon>
        <taxon>Alphaproteobacteria</taxon>
        <taxon>Acetobacterales</taxon>
        <taxon>Roseomonadaceae</taxon>
        <taxon>Siccirubricoccus</taxon>
    </lineage>
</organism>
<gene>
    <name evidence="2" type="ORF">JYK14_20270</name>
</gene>
<evidence type="ECO:0000313" key="3">
    <source>
        <dbReference type="Proteomes" id="UP001523392"/>
    </source>
</evidence>
<dbReference type="RefSeq" id="WP_252955112.1">
    <property type="nucleotide sequence ID" value="NZ_JAFIRR010000134.1"/>
</dbReference>
<dbReference type="PANTHER" id="PTHR46211">
    <property type="entry name" value="GLYCEROPHOSPHORYL DIESTER PHOSPHODIESTERASE"/>
    <property type="match status" value="1"/>
</dbReference>
<dbReference type="Proteomes" id="UP001523392">
    <property type="component" value="Unassembled WGS sequence"/>
</dbReference>
<sequence>MSTTRTAIASHRGGAILWPENSPTAFRATAALAVEQVEFDLHLSADDVPVVIHDPLLDRTTEAKGPVRARSLAELRRVRLKGAAGETVPSLAEVAELFRPTPISLRIELKADGAGQPYPGLLGRAMQVLDAAGMAGRCVFTSFQAPLVAEAAAHAPTIWLLAPAMQQAAGLAGAIAAARALGIGGIGLRVESCDAESVAAIRGAGLSAGAWAVNAAEEIARIFALGVDVFTTDDPVTALRLRG</sequence>
<comment type="caution">
    <text evidence="2">The sequence shown here is derived from an EMBL/GenBank/DDBJ whole genome shotgun (WGS) entry which is preliminary data.</text>
</comment>
<proteinExistence type="predicted"/>
<evidence type="ECO:0000259" key="1">
    <source>
        <dbReference type="PROSITE" id="PS51704"/>
    </source>
</evidence>
<protein>
    <submittedName>
        <fullName evidence="2">Glycerophosphodiester phosphodiesterase</fullName>
    </submittedName>
</protein>
<accession>A0ABT1D964</accession>